<reference evidence="2 3" key="1">
    <citation type="journal article" date="2016" name="Front. Microbiol.">
        <title>Genomic Resource of Rice Seed Associated Bacteria.</title>
        <authorList>
            <person name="Midha S."/>
            <person name="Bansal K."/>
            <person name="Sharma S."/>
            <person name="Kumar N."/>
            <person name="Patil P.P."/>
            <person name="Chaudhry V."/>
            <person name="Patil P.B."/>
        </authorList>
    </citation>
    <scope>NUCLEOTIDE SEQUENCE [LARGE SCALE GENOMIC DNA]</scope>
    <source>
        <strain evidence="2 3">NS220</strain>
    </source>
</reference>
<gene>
    <name evidence="2" type="ORF">NS220_04250</name>
</gene>
<protein>
    <recommendedName>
        <fullName evidence="4">Lipoprotein</fullName>
    </recommendedName>
</protein>
<name>A0A147EZU2_MICTE</name>
<dbReference type="Proteomes" id="UP000075025">
    <property type="component" value="Unassembled WGS sequence"/>
</dbReference>
<sequence>MRRLVVSAAFVAIVLAGALTGCSGSTGLVDEQMSLDDAKSLAQEMEREIVQSLPPGLATNLEQQEKGALLPCSRDGARQWAGGLTANIVGDPAPEEVIGAIADSFAGRDDLSVSRRENQGDLLVTLSGVNQSMWVVRYIRTRAELDIDSGSPCIRLPDDVWPGGSY</sequence>
<feature type="chain" id="PRO_5007544749" description="Lipoprotein" evidence="1">
    <location>
        <begin position="19"/>
        <end position="166"/>
    </location>
</feature>
<dbReference type="PROSITE" id="PS51257">
    <property type="entry name" value="PROKAR_LIPOPROTEIN"/>
    <property type="match status" value="1"/>
</dbReference>
<evidence type="ECO:0000313" key="2">
    <source>
        <dbReference type="EMBL" id="KTR95955.1"/>
    </source>
</evidence>
<dbReference type="OrthoDB" id="5020006at2"/>
<dbReference type="PATRIC" id="fig|2033.6.peg.1654"/>
<evidence type="ECO:0000256" key="1">
    <source>
        <dbReference type="SAM" id="SignalP"/>
    </source>
</evidence>
<dbReference type="RefSeq" id="WP_058622848.1">
    <property type="nucleotide sequence ID" value="NZ_LDRT01000021.1"/>
</dbReference>
<accession>A0A147EZU2</accession>
<keyword evidence="1" id="KW-0732">Signal</keyword>
<feature type="signal peptide" evidence="1">
    <location>
        <begin position="1"/>
        <end position="18"/>
    </location>
</feature>
<dbReference type="EMBL" id="LDRT01000021">
    <property type="protein sequence ID" value="KTR95955.1"/>
    <property type="molecule type" value="Genomic_DNA"/>
</dbReference>
<dbReference type="AlphaFoldDB" id="A0A147EZU2"/>
<evidence type="ECO:0008006" key="4">
    <source>
        <dbReference type="Google" id="ProtNLM"/>
    </source>
</evidence>
<organism evidence="2 3">
    <name type="scientific">Microbacterium testaceum</name>
    <name type="common">Aureobacterium testaceum</name>
    <name type="synonym">Brevibacterium testaceum</name>
    <dbReference type="NCBI Taxonomy" id="2033"/>
    <lineage>
        <taxon>Bacteria</taxon>
        <taxon>Bacillati</taxon>
        <taxon>Actinomycetota</taxon>
        <taxon>Actinomycetes</taxon>
        <taxon>Micrococcales</taxon>
        <taxon>Microbacteriaceae</taxon>
        <taxon>Microbacterium</taxon>
    </lineage>
</organism>
<proteinExistence type="predicted"/>
<comment type="caution">
    <text evidence="2">The sequence shown here is derived from an EMBL/GenBank/DDBJ whole genome shotgun (WGS) entry which is preliminary data.</text>
</comment>
<evidence type="ECO:0000313" key="3">
    <source>
        <dbReference type="Proteomes" id="UP000075025"/>
    </source>
</evidence>